<reference evidence="2 3" key="2">
    <citation type="submission" date="2007-09" db="EMBL/GenBank/DDBJ databases">
        <title>Draft genome sequence of Clostridium bolteae (ATCC BAA-613).</title>
        <authorList>
            <person name="Sudarsanam P."/>
            <person name="Ley R."/>
            <person name="Guruge J."/>
            <person name="Turnbaugh P.J."/>
            <person name="Mahowald M."/>
            <person name="Liep D."/>
            <person name="Gordon J."/>
        </authorList>
    </citation>
    <scope>NUCLEOTIDE SEQUENCE [LARGE SCALE GENOMIC DNA]</scope>
    <source>
        <strain evidence="3">ATCC BAA-613 / DSM 15670 / CCUG 46953 / JCM 12243 / WAL 16351</strain>
    </source>
</reference>
<feature type="domain" description="Helix-turn-helix" evidence="1">
    <location>
        <begin position="32"/>
        <end position="80"/>
    </location>
</feature>
<dbReference type="Proteomes" id="UP000005396">
    <property type="component" value="Unassembled WGS sequence"/>
</dbReference>
<reference evidence="2 3" key="1">
    <citation type="submission" date="2007-08" db="EMBL/GenBank/DDBJ databases">
        <authorList>
            <person name="Fulton L."/>
            <person name="Clifton S."/>
            <person name="Fulton B."/>
            <person name="Xu J."/>
            <person name="Minx P."/>
            <person name="Pepin K.H."/>
            <person name="Johnson M."/>
            <person name="Thiruvilangam P."/>
            <person name="Bhonagiri V."/>
            <person name="Nash W.E."/>
            <person name="Mardis E.R."/>
            <person name="Wilson R.K."/>
        </authorList>
    </citation>
    <scope>NUCLEOTIDE SEQUENCE [LARGE SCALE GENOMIC DNA]</scope>
    <source>
        <strain evidence="3">ATCC BAA-613 / DSM 15670 / CCUG 46953 / JCM 12243 / WAL 16351</strain>
    </source>
</reference>
<dbReference type="InterPro" id="IPR010093">
    <property type="entry name" value="SinI_DNA-bd"/>
</dbReference>
<dbReference type="AlphaFoldDB" id="A8S087"/>
<dbReference type="NCBIfam" id="TIGR01764">
    <property type="entry name" value="excise"/>
    <property type="match status" value="1"/>
</dbReference>
<dbReference type="InterPro" id="IPR041657">
    <property type="entry name" value="HTH_17"/>
</dbReference>
<name>A8S087_ENTBW</name>
<dbReference type="GO" id="GO:0003677">
    <property type="term" value="F:DNA binding"/>
    <property type="evidence" value="ECO:0007669"/>
    <property type="project" value="InterPro"/>
</dbReference>
<sequence>MWFFHTIITAEVILIITKKQLDLCQYDDFRKYSIEEISQMLGIGKTKTRELLQSRLLPVTKVGRDYFTSPQAIQEFLKKNIGKELYF</sequence>
<protein>
    <recommendedName>
        <fullName evidence="1">Helix-turn-helix domain-containing protein</fullName>
    </recommendedName>
</protein>
<evidence type="ECO:0000259" key="1">
    <source>
        <dbReference type="Pfam" id="PF12728"/>
    </source>
</evidence>
<dbReference type="Pfam" id="PF12728">
    <property type="entry name" value="HTH_17"/>
    <property type="match status" value="1"/>
</dbReference>
<organism evidence="2 3">
    <name type="scientific">Enterocloster bolteae (strain ATCC BAA-613 / DSM 15670 / CCUG 46953 / JCM 12243 / WAL 16351)</name>
    <name type="common">Clostridium bolteae</name>
    <dbReference type="NCBI Taxonomy" id="411902"/>
    <lineage>
        <taxon>Bacteria</taxon>
        <taxon>Bacillati</taxon>
        <taxon>Bacillota</taxon>
        <taxon>Clostridia</taxon>
        <taxon>Lachnospirales</taxon>
        <taxon>Lachnospiraceae</taxon>
        <taxon>Enterocloster</taxon>
    </lineage>
</organism>
<gene>
    <name evidence="2" type="ORF">CLOBOL_05614</name>
</gene>
<dbReference type="eggNOG" id="ENOG50348K5">
    <property type="taxonomic scope" value="Bacteria"/>
</dbReference>
<dbReference type="PaxDb" id="411902-CLOBOL_05614"/>
<dbReference type="EMBL" id="ABCC02000041">
    <property type="protein sequence ID" value="EDP14222.1"/>
    <property type="molecule type" value="Genomic_DNA"/>
</dbReference>
<accession>A8S087</accession>
<evidence type="ECO:0000313" key="2">
    <source>
        <dbReference type="EMBL" id="EDP14222.1"/>
    </source>
</evidence>
<proteinExistence type="predicted"/>
<evidence type="ECO:0000313" key="3">
    <source>
        <dbReference type="Proteomes" id="UP000005396"/>
    </source>
</evidence>
<comment type="caution">
    <text evidence="2">The sequence shown here is derived from an EMBL/GenBank/DDBJ whole genome shotgun (WGS) entry which is preliminary data.</text>
</comment>
<dbReference type="HOGENOM" id="CLU_2477837_0_0_9"/>